<keyword evidence="1" id="KW-0251">Elongation factor</keyword>
<evidence type="ECO:0000313" key="1">
    <source>
        <dbReference type="EMBL" id="MET3755548.1"/>
    </source>
</evidence>
<dbReference type="EMBL" id="JBEPMY010000007">
    <property type="protein sequence ID" value="MET3755548.1"/>
    <property type="molecule type" value="Genomic_DNA"/>
</dbReference>
<protein>
    <submittedName>
        <fullName evidence="1">RNA polymerase subunit RPABC4/transcription elongation factor Spt4</fullName>
    </submittedName>
</protein>
<keyword evidence="1" id="KW-0648">Protein biosynthesis</keyword>
<organism evidence="1 2">
    <name type="scientific">Rhizobium binae</name>
    <dbReference type="NCBI Taxonomy" id="1138190"/>
    <lineage>
        <taxon>Bacteria</taxon>
        <taxon>Pseudomonadati</taxon>
        <taxon>Pseudomonadota</taxon>
        <taxon>Alphaproteobacteria</taxon>
        <taxon>Hyphomicrobiales</taxon>
        <taxon>Rhizobiaceae</taxon>
        <taxon>Rhizobium/Agrobacterium group</taxon>
        <taxon>Rhizobium</taxon>
    </lineage>
</organism>
<gene>
    <name evidence="1" type="ORF">ABID08_002919</name>
</gene>
<reference evidence="1 2" key="1">
    <citation type="submission" date="2024-06" db="EMBL/GenBank/DDBJ databases">
        <title>Genomic Encyclopedia of Type Strains, Phase IV (KMG-IV): sequencing the most valuable type-strain genomes for metagenomic binning, comparative biology and taxonomic classification.</title>
        <authorList>
            <person name="Goeker M."/>
        </authorList>
    </citation>
    <scope>NUCLEOTIDE SEQUENCE [LARGE SCALE GENOMIC DNA]</scope>
    <source>
        <strain evidence="1 2">DSM 29288</strain>
    </source>
</reference>
<dbReference type="GO" id="GO:0003746">
    <property type="term" value="F:translation elongation factor activity"/>
    <property type="evidence" value="ECO:0007669"/>
    <property type="project" value="UniProtKB-KW"/>
</dbReference>
<keyword evidence="2" id="KW-1185">Reference proteome</keyword>
<name>A0ABV2MJG4_9HYPH</name>
<dbReference type="Proteomes" id="UP001549077">
    <property type="component" value="Unassembled WGS sequence"/>
</dbReference>
<sequence length="87" mass="10032">MLNEQTKSQCPVCGYPDLDEPPYDEWGDPTFNICPCCGTEFGYDDASAAHSQLRDDWIRNGMVWWSTYVRPPSRWNPLDQLKLAGFK</sequence>
<proteinExistence type="predicted"/>
<comment type="caution">
    <text evidence="1">The sequence shown here is derived from an EMBL/GenBank/DDBJ whole genome shotgun (WGS) entry which is preliminary data.</text>
</comment>
<evidence type="ECO:0000313" key="2">
    <source>
        <dbReference type="Proteomes" id="UP001549077"/>
    </source>
</evidence>
<accession>A0ABV2MJG4</accession>